<keyword evidence="2" id="KW-1185">Reference proteome</keyword>
<accession>A0A0C2MHF1</accession>
<gene>
    <name evidence="1" type="ORF">RF11_14997</name>
</gene>
<evidence type="ECO:0000313" key="2">
    <source>
        <dbReference type="Proteomes" id="UP000031668"/>
    </source>
</evidence>
<dbReference type="EMBL" id="JWZT01004591">
    <property type="protein sequence ID" value="KII63764.1"/>
    <property type="molecule type" value="Genomic_DNA"/>
</dbReference>
<sequence length="157" mass="17838">MQNGVDCLNWKKVESLASYQKLYYSENQQNPDNFPLKLTKHEPRDAILSTLIQKTTRFGLFGNNQFGSNNIHYGSKYCFRKQSSKNQPLSFHTTALKPTLTGQGIFSSEFQLPQIRVHDDNSSVLPEINPYPKISSDQIQTNSTVSKLILNSTEANH</sequence>
<protein>
    <submittedName>
        <fullName evidence="1">Uncharacterized protein</fullName>
    </submittedName>
</protein>
<dbReference type="Proteomes" id="UP000031668">
    <property type="component" value="Unassembled WGS sequence"/>
</dbReference>
<reference evidence="1 2" key="1">
    <citation type="journal article" date="2014" name="Genome Biol. Evol.">
        <title>The genome of the myxosporean Thelohanellus kitauei shows adaptations to nutrient acquisition within its fish host.</title>
        <authorList>
            <person name="Yang Y."/>
            <person name="Xiong J."/>
            <person name="Zhou Z."/>
            <person name="Huo F."/>
            <person name="Miao W."/>
            <person name="Ran C."/>
            <person name="Liu Y."/>
            <person name="Zhang J."/>
            <person name="Feng J."/>
            <person name="Wang M."/>
            <person name="Wang M."/>
            <person name="Wang L."/>
            <person name="Yao B."/>
        </authorList>
    </citation>
    <scope>NUCLEOTIDE SEQUENCE [LARGE SCALE GENOMIC DNA]</scope>
    <source>
        <strain evidence="1">Wuqing</strain>
    </source>
</reference>
<evidence type="ECO:0000313" key="1">
    <source>
        <dbReference type="EMBL" id="KII63764.1"/>
    </source>
</evidence>
<dbReference type="AlphaFoldDB" id="A0A0C2MHF1"/>
<organism evidence="1 2">
    <name type="scientific">Thelohanellus kitauei</name>
    <name type="common">Myxosporean</name>
    <dbReference type="NCBI Taxonomy" id="669202"/>
    <lineage>
        <taxon>Eukaryota</taxon>
        <taxon>Metazoa</taxon>
        <taxon>Cnidaria</taxon>
        <taxon>Myxozoa</taxon>
        <taxon>Myxosporea</taxon>
        <taxon>Bivalvulida</taxon>
        <taxon>Platysporina</taxon>
        <taxon>Myxobolidae</taxon>
        <taxon>Thelohanellus</taxon>
    </lineage>
</organism>
<comment type="caution">
    <text evidence="1">The sequence shown here is derived from an EMBL/GenBank/DDBJ whole genome shotgun (WGS) entry which is preliminary data.</text>
</comment>
<proteinExistence type="predicted"/>
<name>A0A0C2MHF1_THEKT</name>